<organism evidence="1 2">
    <name type="scientific">Bacteroides coprosuis DSM 18011</name>
    <dbReference type="NCBI Taxonomy" id="679937"/>
    <lineage>
        <taxon>Bacteria</taxon>
        <taxon>Pseudomonadati</taxon>
        <taxon>Bacteroidota</taxon>
        <taxon>Bacteroidia</taxon>
        <taxon>Bacteroidales</taxon>
        <taxon>Bacteroidaceae</taxon>
        <taxon>Bacteroides</taxon>
    </lineage>
</organism>
<gene>
    <name evidence="1" type="ORF">Bcop_1718</name>
</gene>
<protein>
    <submittedName>
        <fullName evidence="1">Uncharacterized protein</fullName>
    </submittedName>
</protein>
<evidence type="ECO:0000313" key="2">
    <source>
        <dbReference type="Proteomes" id="UP000018439"/>
    </source>
</evidence>
<name>F3ZRA2_9BACE</name>
<dbReference type="Proteomes" id="UP000018439">
    <property type="component" value="Chromosome"/>
</dbReference>
<accession>F3ZRA2</accession>
<keyword evidence="2" id="KW-1185">Reference proteome</keyword>
<dbReference type="STRING" id="679937.Bcop_1718"/>
<dbReference type="EMBL" id="CM001167">
    <property type="protein sequence ID" value="EGJ71910.1"/>
    <property type="molecule type" value="Genomic_DNA"/>
</dbReference>
<proteinExistence type="predicted"/>
<sequence>MNHFVFLASVVLLFAACSNDDSYVDFLPKPSENLKSISFVKHYDGNVALLEKESFHFGKDGTLSQYISLRNTAGKEYVSTSNLTRIDTVADKQAPYHYTYDSWKNNTNLYESRYYLSDYPSVCTYALKVTAGSENSTHAFLMKYIYMDNKPYISEIRDMVRKTEKEYYRLEWDYSKFKEG</sequence>
<reference evidence="1 2" key="1">
    <citation type="journal article" date="2011" name="Stand. Genomic Sci.">
        <title>Non-contiguous finished genome sequence of Bacteroides coprosuis type strain (PC139).</title>
        <authorList>
            <person name="Land M."/>
            <person name="Held B."/>
            <person name="Gronow S."/>
            <person name="Abt B."/>
            <person name="Lucas S."/>
            <person name="Del Rio T.G."/>
            <person name="Nolan M."/>
            <person name="Tice H."/>
            <person name="Cheng J.F."/>
            <person name="Pitluck S."/>
            <person name="Liolios K."/>
            <person name="Pagani I."/>
            <person name="Ivanova N."/>
            <person name="Mavromatis K."/>
            <person name="Mikhailova N."/>
            <person name="Pati A."/>
            <person name="Tapia R."/>
            <person name="Han C."/>
            <person name="Goodwin L."/>
            <person name="Chen A."/>
            <person name="Palaniappan K."/>
            <person name="Hauser L."/>
            <person name="Brambilla E.M."/>
            <person name="Rohde M."/>
            <person name="Goker M."/>
            <person name="Detter J.C."/>
            <person name="Woyke T."/>
            <person name="Bristow J."/>
            <person name="Eisen J.A."/>
            <person name="Markowitz V."/>
            <person name="Hugenholtz P."/>
            <person name="Kyrpides N.C."/>
            <person name="Klenk H.P."/>
            <person name="Lapidus A."/>
        </authorList>
    </citation>
    <scope>NUCLEOTIDE SEQUENCE [LARGE SCALE GENOMIC DNA]</scope>
    <source>
        <strain evidence="1 2">DSM 18011</strain>
    </source>
</reference>
<evidence type="ECO:0000313" key="1">
    <source>
        <dbReference type="EMBL" id="EGJ71910.1"/>
    </source>
</evidence>
<dbReference type="HOGENOM" id="CLU_1493339_0_0_10"/>
<dbReference type="AlphaFoldDB" id="F3ZRA2"/>